<dbReference type="InterPro" id="IPR036390">
    <property type="entry name" value="WH_DNA-bd_sf"/>
</dbReference>
<dbReference type="PANTHER" id="PTHR43537:SF52">
    <property type="entry name" value="FATTY ACID METABOLISM REGULATOR PROTEIN"/>
    <property type="match status" value="1"/>
</dbReference>
<evidence type="ECO:0000256" key="1">
    <source>
        <dbReference type="ARBA" id="ARBA00023015"/>
    </source>
</evidence>
<feature type="domain" description="HTH gntR-type" evidence="5">
    <location>
        <begin position="19"/>
        <end position="77"/>
    </location>
</feature>
<evidence type="ECO:0000259" key="6">
    <source>
        <dbReference type="SMART" id="SM00895"/>
    </source>
</evidence>
<evidence type="ECO:0000256" key="4">
    <source>
        <dbReference type="SAM" id="MobiDB-lite"/>
    </source>
</evidence>
<dbReference type="InterPro" id="IPR036388">
    <property type="entry name" value="WH-like_DNA-bd_sf"/>
</dbReference>
<keyword evidence="1" id="KW-0805">Transcription regulation</keyword>
<evidence type="ECO:0000313" key="7">
    <source>
        <dbReference type="EMBL" id="SEP73422.1"/>
    </source>
</evidence>
<organism evidence="7 8">
    <name type="scientific">Microlunatus flavus</name>
    <dbReference type="NCBI Taxonomy" id="1036181"/>
    <lineage>
        <taxon>Bacteria</taxon>
        <taxon>Bacillati</taxon>
        <taxon>Actinomycetota</taxon>
        <taxon>Actinomycetes</taxon>
        <taxon>Propionibacteriales</taxon>
        <taxon>Propionibacteriaceae</taxon>
        <taxon>Microlunatus</taxon>
    </lineage>
</organism>
<dbReference type="Pfam" id="PF00392">
    <property type="entry name" value="GntR"/>
    <property type="match status" value="1"/>
</dbReference>
<dbReference type="Gene3D" id="1.10.10.10">
    <property type="entry name" value="Winged helix-like DNA-binding domain superfamily/Winged helix DNA-binding domain"/>
    <property type="match status" value="1"/>
</dbReference>
<dbReference type="AlphaFoldDB" id="A0A1H9A9K9"/>
<dbReference type="InterPro" id="IPR008920">
    <property type="entry name" value="TF_FadR/GntR_C"/>
</dbReference>
<evidence type="ECO:0000256" key="3">
    <source>
        <dbReference type="ARBA" id="ARBA00023163"/>
    </source>
</evidence>
<gene>
    <name evidence="7" type="ORF">SAMN05421756_101527</name>
</gene>
<dbReference type="Gene3D" id="1.20.120.530">
    <property type="entry name" value="GntR ligand-binding domain-like"/>
    <property type="match status" value="1"/>
</dbReference>
<dbReference type="PANTHER" id="PTHR43537">
    <property type="entry name" value="TRANSCRIPTIONAL REGULATOR, GNTR FAMILY"/>
    <property type="match status" value="1"/>
</dbReference>
<feature type="domain" description="GntR C-terminal" evidence="6">
    <location>
        <begin position="87"/>
        <end position="210"/>
    </location>
</feature>
<reference evidence="8" key="1">
    <citation type="submission" date="2016-10" db="EMBL/GenBank/DDBJ databases">
        <authorList>
            <person name="Varghese N."/>
            <person name="Submissions S."/>
        </authorList>
    </citation>
    <scope>NUCLEOTIDE SEQUENCE [LARGE SCALE GENOMIC DNA]</scope>
    <source>
        <strain evidence="8">CGMCC 4.6856</strain>
    </source>
</reference>
<dbReference type="GO" id="GO:0003677">
    <property type="term" value="F:DNA binding"/>
    <property type="evidence" value="ECO:0007669"/>
    <property type="project" value="UniProtKB-KW"/>
</dbReference>
<dbReference type="Pfam" id="PF07729">
    <property type="entry name" value="FCD"/>
    <property type="match status" value="1"/>
</dbReference>
<name>A0A1H9A9K9_9ACTN</name>
<dbReference type="Proteomes" id="UP000198504">
    <property type="component" value="Unassembled WGS sequence"/>
</dbReference>
<keyword evidence="3" id="KW-0804">Transcription</keyword>
<dbReference type="EMBL" id="FOFA01000001">
    <property type="protein sequence ID" value="SEP73422.1"/>
    <property type="molecule type" value="Genomic_DNA"/>
</dbReference>
<dbReference type="InterPro" id="IPR011711">
    <property type="entry name" value="GntR_C"/>
</dbReference>
<protein>
    <submittedName>
        <fullName evidence="7">DNA-binding transcriptional regulator, GntR family</fullName>
    </submittedName>
</protein>
<dbReference type="STRING" id="1036181.SAMN05421756_101527"/>
<evidence type="ECO:0000313" key="8">
    <source>
        <dbReference type="Proteomes" id="UP000198504"/>
    </source>
</evidence>
<dbReference type="InterPro" id="IPR000524">
    <property type="entry name" value="Tscrpt_reg_HTH_GntR"/>
</dbReference>
<dbReference type="SUPFAM" id="SSF46785">
    <property type="entry name" value="Winged helix' DNA-binding domain"/>
    <property type="match status" value="1"/>
</dbReference>
<evidence type="ECO:0000259" key="5">
    <source>
        <dbReference type="SMART" id="SM00345"/>
    </source>
</evidence>
<keyword evidence="8" id="KW-1185">Reference proteome</keyword>
<proteinExistence type="predicted"/>
<dbReference type="SUPFAM" id="SSF48008">
    <property type="entry name" value="GntR ligand-binding domain-like"/>
    <property type="match status" value="1"/>
</dbReference>
<accession>A0A1H9A9K9</accession>
<dbReference type="RefSeq" id="WP_232506055.1">
    <property type="nucleotide sequence ID" value="NZ_FOFA01000001.1"/>
</dbReference>
<evidence type="ECO:0000256" key="2">
    <source>
        <dbReference type="ARBA" id="ARBA00023125"/>
    </source>
</evidence>
<feature type="compositionally biased region" description="Low complexity" evidence="4">
    <location>
        <begin position="233"/>
        <end position="245"/>
    </location>
</feature>
<dbReference type="SMART" id="SM00345">
    <property type="entry name" value="HTH_GNTR"/>
    <property type="match status" value="1"/>
</dbReference>
<dbReference type="GO" id="GO:0003700">
    <property type="term" value="F:DNA-binding transcription factor activity"/>
    <property type="evidence" value="ECO:0007669"/>
    <property type="project" value="InterPro"/>
</dbReference>
<sequence length="255" mass="27095">MTILGSTTDERPALRPDAVYAALREAIIGLHHLPGSTLTELSVCSTYQVARPTARVAIQRLVDDGLLRRDAHRSARVPELTSVDVHDLYGVRVGIEEAALRAIASSGAPHAQALEIHARFSSSAFSVDQAPFVKDDIAFHRALVVASGSSRLRRMHELIMGEIELCMGQLQHHHLMSARTVADEHQGILDAVAIGDVELTAALVRAHILSARNRLLARFASLDERTPGAGRLSAASVGPAGSSPVTSVGPAAPLA</sequence>
<keyword evidence="2 7" id="KW-0238">DNA-binding</keyword>
<dbReference type="SMART" id="SM00895">
    <property type="entry name" value="FCD"/>
    <property type="match status" value="1"/>
</dbReference>
<feature type="region of interest" description="Disordered" evidence="4">
    <location>
        <begin position="228"/>
        <end position="255"/>
    </location>
</feature>